<accession>W0A9E5</accession>
<dbReference type="Proteomes" id="UP000018851">
    <property type="component" value="Chromosome"/>
</dbReference>
<organism evidence="1 2">
    <name type="scientific">Sphingomonas sanxanigenens DSM 19645 = NX02</name>
    <dbReference type="NCBI Taxonomy" id="1123269"/>
    <lineage>
        <taxon>Bacteria</taxon>
        <taxon>Pseudomonadati</taxon>
        <taxon>Pseudomonadota</taxon>
        <taxon>Alphaproteobacteria</taxon>
        <taxon>Sphingomonadales</taxon>
        <taxon>Sphingomonadaceae</taxon>
        <taxon>Sphingomonas</taxon>
    </lineage>
</organism>
<dbReference type="STRING" id="1123269.NX02_06130"/>
<proteinExistence type="predicted"/>
<dbReference type="KEGG" id="ssan:NX02_06130"/>
<dbReference type="AlphaFoldDB" id="W0A9E5"/>
<dbReference type="PATRIC" id="fig|1123269.5.peg.1184"/>
<reference evidence="1 2" key="1">
    <citation type="submission" date="2013-07" db="EMBL/GenBank/DDBJ databases">
        <title>Completed genome of Sphingomonas sanxanigenens NX02.</title>
        <authorList>
            <person name="Ma T."/>
            <person name="Huang H."/>
            <person name="Wu M."/>
            <person name="Li X."/>
            <person name="Li G."/>
        </authorList>
    </citation>
    <scope>NUCLEOTIDE SEQUENCE [LARGE SCALE GENOMIC DNA]</scope>
    <source>
        <strain evidence="1 2">NX02</strain>
    </source>
</reference>
<evidence type="ECO:0000313" key="2">
    <source>
        <dbReference type="Proteomes" id="UP000018851"/>
    </source>
</evidence>
<gene>
    <name evidence="1" type="ORF">NX02_06130</name>
</gene>
<sequence length="53" mass="5484">MIPPPAQRMMAERAGATAREVAGSHAVYVADPKSFAALMEDAANAEQVAGQAQ</sequence>
<name>W0A9E5_9SPHN</name>
<keyword evidence="2" id="KW-1185">Reference proteome</keyword>
<protein>
    <submittedName>
        <fullName evidence="1">Uncharacterized protein</fullName>
    </submittedName>
</protein>
<dbReference type="eggNOG" id="COG2267">
    <property type="taxonomic scope" value="Bacteria"/>
</dbReference>
<evidence type="ECO:0000313" key="1">
    <source>
        <dbReference type="EMBL" id="AHE52958.1"/>
    </source>
</evidence>
<dbReference type="EMBL" id="CP006644">
    <property type="protein sequence ID" value="AHE52958.1"/>
    <property type="molecule type" value="Genomic_DNA"/>
</dbReference>
<dbReference type="RefSeq" id="WP_211258294.1">
    <property type="nucleotide sequence ID" value="NZ_CP006644.1"/>
</dbReference>
<dbReference type="HOGENOM" id="CLU_3066335_0_0_5"/>